<dbReference type="Gene3D" id="3.30.1460.30">
    <property type="entry name" value="YgaC/TfoX-N like chaperone"/>
    <property type="match status" value="1"/>
</dbReference>
<feature type="domain" description="TfoX N-terminal" evidence="1">
    <location>
        <begin position="17"/>
        <end position="110"/>
    </location>
</feature>
<dbReference type="EMBL" id="FNBL01000008">
    <property type="protein sequence ID" value="SDF85056.1"/>
    <property type="molecule type" value="Genomic_DNA"/>
</dbReference>
<evidence type="ECO:0000259" key="1">
    <source>
        <dbReference type="Pfam" id="PF04993"/>
    </source>
</evidence>
<protein>
    <submittedName>
        <fullName evidence="2">Transcriptional regulator of competence genes, TfoX/Sxy family</fullName>
    </submittedName>
</protein>
<dbReference type="RefSeq" id="WP_074645858.1">
    <property type="nucleotide sequence ID" value="NZ_FNBL01000008.1"/>
</dbReference>
<gene>
    <name evidence="2" type="ORF">SAMN04488117_10812</name>
</gene>
<dbReference type="Pfam" id="PF04993">
    <property type="entry name" value="TfoX_N"/>
    <property type="match status" value="1"/>
</dbReference>
<reference evidence="2 3" key="1">
    <citation type="submission" date="2016-10" db="EMBL/GenBank/DDBJ databases">
        <authorList>
            <person name="de Groot N.N."/>
        </authorList>
    </citation>
    <scope>NUCLEOTIDE SEQUENCE [LARGE SCALE GENOMIC DNA]</scope>
    <source>
        <strain evidence="2 3">DSM 27375</strain>
    </source>
</reference>
<dbReference type="InterPro" id="IPR007076">
    <property type="entry name" value="TfoX_N"/>
</dbReference>
<organism evidence="2 3">
    <name type="scientific">Celeribacter baekdonensis</name>
    <dbReference type="NCBI Taxonomy" id="875171"/>
    <lineage>
        <taxon>Bacteria</taxon>
        <taxon>Pseudomonadati</taxon>
        <taxon>Pseudomonadota</taxon>
        <taxon>Alphaproteobacteria</taxon>
        <taxon>Rhodobacterales</taxon>
        <taxon>Roseobacteraceae</taxon>
        <taxon>Celeribacter</taxon>
    </lineage>
</organism>
<dbReference type="Proteomes" id="UP000182284">
    <property type="component" value="Unassembled WGS sequence"/>
</dbReference>
<name>A0A1G7PFG7_9RHOB</name>
<accession>A0A1G7PFG7</accession>
<evidence type="ECO:0000313" key="3">
    <source>
        <dbReference type="Proteomes" id="UP000182284"/>
    </source>
</evidence>
<evidence type="ECO:0000313" key="2">
    <source>
        <dbReference type="EMBL" id="SDF85056.1"/>
    </source>
</evidence>
<proteinExistence type="predicted"/>
<dbReference type="AlphaFoldDB" id="A0A1G7PFG7"/>
<dbReference type="OrthoDB" id="1524907at2"/>
<dbReference type="SUPFAM" id="SSF159894">
    <property type="entry name" value="YgaC/TfoX-N like"/>
    <property type="match status" value="1"/>
</dbReference>
<sequence length="121" mass="12986">MTAQTLSQRVLAEGFAEQIEGIGEISVHRYFGGAGLRADGVQFGFVMKGVLYLKVDDASRMAFKARECAPFRYSGASGAVTVAAYYEAPDDILDDADMLSVWASEALRAARPSKKKARGSA</sequence>